<evidence type="ECO:0000256" key="3">
    <source>
        <dbReference type="ARBA" id="ARBA00022556"/>
    </source>
</evidence>
<dbReference type="InterPro" id="IPR001451">
    <property type="entry name" value="Hexapep"/>
</dbReference>
<dbReference type="PIRSF" id="PIRSF000456">
    <property type="entry name" value="UDP-GlcNAc_acltr"/>
    <property type="match status" value="1"/>
</dbReference>
<dbReference type="InterPro" id="IPR037157">
    <property type="entry name" value="Acetyltransf_C_sf"/>
</dbReference>
<dbReference type="UniPathway" id="UPA00359">
    <property type="reaction ID" value="UER00477"/>
</dbReference>
<dbReference type="HAMAP" id="MF_00387">
    <property type="entry name" value="LpxA"/>
    <property type="match status" value="1"/>
</dbReference>
<dbReference type="EC" id="2.3.1.129" evidence="8"/>
<evidence type="ECO:0000256" key="4">
    <source>
        <dbReference type="ARBA" id="ARBA00022679"/>
    </source>
</evidence>
<dbReference type="Pfam" id="PF00132">
    <property type="entry name" value="Hexapep"/>
    <property type="match status" value="1"/>
</dbReference>
<dbReference type="AlphaFoldDB" id="A0A1X6YYN3"/>
<keyword evidence="1 8" id="KW-0963">Cytoplasm</keyword>
<reference evidence="10 11" key="1">
    <citation type="submission" date="2017-03" db="EMBL/GenBank/DDBJ databases">
        <authorList>
            <person name="Afonso C.L."/>
            <person name="Miller P.J."/>
            <person name="Scott M.A."/>
            <person name="Spackman E."/>
            <person name="Goraichik I."/>
            <person name="Dimitrov K.M."/>
            <person name="Suarez D.L."/>
            <person name="Swayne D.E."/>
        </authorList>
    </citation>
    <scope>NUCLEOTIDE SEQUENCE [LARGE SCALE GENOMIC DNA]</scope>
    <source>
        <strain evidence="10 11">CECT 7450</strain>
    </source>
</reference>
<dbReference type="GO" id="GO:0008780">
    <property type="term" value="F:acyl-[acyl-carrier-protein]-UDP-N-acetylglucosamine O-acyltransferase activity"/>
    <property type="evidence" value="ECO:0007669"/>
    <property type="project" value="UniProtKB-UniRule"/>
</dbReference>
<comment type="subcellular location">
    <subcellularLocation>
        <location evidence="8">Cytoplasm</location>
    </subcellularLocation>
</comment>
<dbReference type="NCBIfam" id="TIGR01852">
    <property type="entry name" value="lipid_A_lpxA"/>
    <property type="match status" value="1"/>
</dbReference>
<evidence type="ECO:0000256" key="6">
    <source>
        <dbReference type="ARBA" id="ARBA00023098"/>
    </source>
</evidence>
<keyword evidence="7 8" id="KW-0012">Acyltransferase</keyword>
<keyword evidence="11" id="KW-1185">Reference proteome</keyword>
<gene>
    <name evidence="8 10" type="primary">lpxA</name>
    <name evidence="10" type="ORF">ROA7450_01665</name>
</gene>
<dbReference type="OrthoDB" id="9807278at2"/>
<accession>A0A1X6YYN3</accession>
<dbReference type="GO" id="GO:0016020">
    <property type="term" value="C:membrane"/>
    <property type="evidence" value="ECO:0007669"/>
    <property type="project" value="GOC"/>
</dbReference>
<feature type="domain" description="UDP N-acetylglucosamine O-acyltransferase C-terminal" evidence="9">
    <location>
        <begin position="181"/>
        <end position="260"/>
    </location>
</feature>
<comment type="catalytic activity">
    <reaction evidence="8">
        <text>a (3R)-hydroxyacyl-[ACP] + UDP-N-acetyl-alpha-D-glucosamine = a UDP-3-O-[(3R)-3-hydroxyacyl]-N-acetyl-alpha-D-glucosamine + holo-[ACP]</text>
        <dbReference type="Rhea" id="RHEA:67812"/>
        <dbReference type="Rhea" id="RHEA-COMP:9685"/>
        <dbReference type="Rhea" id="RHEA-COMP:9945"/>
        <dbReference type="ChEBI" id="CHEBI:57705"/>
        <dbReference type="ChEBI" id="CHEBI:64479"/>
        <dbReference type="ChEBI" id="CHEBI:78827"/>
        <dbReference type="ChEBI" id="CHEBI:173225"/>
        <dbReference type="EC" id="2.3.1.129"/>
    </reaction>
</comment>
<evidence type="ECO:0000313" key="10">
    <source>
        <dbReference type="EMBL" id="SLN35552.1"/>
    </source>
</evidence>
<dbReference type="PROSITE" id="PS00101">
    <property type="entry name" value="HEXAPEP_TRANSFERASES"/>
    <property type="match status" value="2"/>
</dbReference>
<protein>
    <recommendedName>
        <fullName evidence="8">Acyl-[acyl-carrier-protein]--UDP-N-acetylglucosamine O-acyltransferase</fullName>
        <shortName evidence="8">UDP-N-acetylglucosamine acyltransferase</shortName>
        <ecNumber evidence="8">2.3.1.129</ecNumber>
    </recommendedName>
</protein>
<dbReference type="Proteomes" id="UP000193061">
    <property type="component" value="Unassembled WGS sequence"/>
</dbReference>
<dbReference type="SUPFAM" id="SSF51161">
    <property type="entry name" value="Trimeric LpxA-like enzymes"/>
    <property type="match status" value="1"/>
</dbReference>
<comment type="similarity">
    <text evidence="8">Belongs to the transferase hexapeptide repeat family. LpxA subfamily.</text>
</comment>
<dbReference type="PANTHER" id="PTHR43480">
    <property type="entry name" value="ACYL-[ACYL-CARRIER-PROTEIN]--UDP-N-ACETYLGLUCOSAMINE O-ACYLTRANSFERASE"/>
    <property type="match status" value="1"/>
</dbReference>
<dbReference type="NCBIfam" id="NF003657">
    <property type="entry name" value="PRK05289.1"/>
    <property type="match status" value="1"/>
</dbReference>
<keyword evidence="6 8" id="KW-0443">Lipid metabolism</keyword>
<dbReference type="Gene3D" id="1.20.1180.10">
    <property type="entry name" value="Udp N-acetylglucosamine O-acyltransferase, C-terminal domain"/>
    <property type="match status" value="1"/>
</dbReference>
<evidence type="ECO:0000256" key="1">
    <source>
        <dbReference type="ARBA" id="ARBA00022490"/>
    </source>
</evidence>
<keyword evidence="4 8" id="KW-0808">Transferase</keyword>
<dbReference type="RefSeq" id="WP_085805355.1">
    <property type="nucleotide sequence ID" value="NZ_FWFX01000004.1"/>
</dbReference>
<dbReference type="Gene3D" id="2.160.10.10">
    <property type="entry name" value="Hexapeptide repeat proteins"/>
    <property type="match status" value="1"/>
</dbReference>
<dbReference type="EMBL" id="FWFX01000004">
    <property type="protein sequence ID" value="SLN35552.1"/>
    <property type="molecule type" value="Genomic_DNA"/>
</dbReference>
<dbReference type="InterPro" id="IPR010137">
    <property type="entry name" value="Lipid_A_LpxA"/>
</dbReference>
<name>A0A1X6YYN3_9RHOB</name>
<dbReference type="Pfam" id="PF13720">
    <property type="entry name" value="Acetyltransf_11"/>
    <property type="match status" value="1"/>
</dbReference>
<keyword evidence="3 8" id="KW-0441">Lipid A biosynthesis</keyword>
<dbReference type="InterPro" id="IPR018357">
    <property type="entry name" value="Hexapep_transf_CS"/>
</dbReference>
<dbReference type="InterPro" id="IPR011004">
    <property type="entry name" value="Trimer_LpxA-like_sf"/>
</dbReference>
<evidence type="ECO:0000256" key="7">
    <source>
        <dbReference type="ARBA" id="ARBA00023315"/>
    </source>
</evidence>
<evidence type="ECO:0000259" key="9">
    <source>
        <dbReference type="Pfam" id="PF13720"/>
    </source>
</evidence>
<comment type="function">
    <text evidence="8">Involved in the biosynthesis of lipid A, a phosphorylated glycolipid that anchors the lipopolysaccharide to the outer membrane of the cell.</text>
</comment>
<organism evidence="10 11">
    <name type="scientific">Roseovarius albus</name>
    <dbReference type="NCBI Taxonomy" id="1247867"/>
    <lineage>
        <taxon>Bacteria</taxon>
        <taxon>Pseudomonadati</taxon>
        <taxon>Pseudomonadota</taxon>
        <taxon>Alphaproteobacteria</taxon>
        <taxon>Rhodobacterales</taxon>
        <taxon>Roseobacteraceae</taxon>
        <taxon>Roseovarius</taxon>
    </lineage>
</organism>
<evidence type="ECO:0000313" key="11">
    <source>
        <dbReference type="Proteomes" id="UP000193061"/>
    </source>
</evidence>
<keyword evidence="2 8" id="KW-0444">Lipid biosynthesis</keyword>
<dbReference type="GO" id="GO:0005737">
    <property type="term" value="C:cytoplasm"/>
    <property type="evidence" value="ECO:0007669"/>
    <property type="project" value="UniProtKB-SubCell"/>
</dbReference>
<proteinExistence type="inferred from homology"/>
<comment type="subunit">
    <text evidence="8">Homotrimer.</text>
</comment>
<evidence type="ECO:0000256" key="5">
    <source>
        <dbReference type="ARBA" id="ARBA00022737"/>
    </source>
</evidence>
<evidence type="ECO:0000256" key="2">
    <source>
        <dbReference type="ARBA" id="ARBA00022516"/>
    </source>
</evidence>
<dbReference type="InterPro" id="IPR029098">
    <property type="entry name" value="Acetyltransf_C"/>
</dbReference>
<evidence type="ECO:0000256" key="8">
    <source>
        <dbReference type="HAMAP-Rule" id="MF_00387"/>
    </source>
</evidence>
<comment type="pathway">
    <text evidence="8">Glycolipid biosynthesis; lipid IV(A) biosynthesis; lipid IV(A) from (3R)-3-hydroxytetradecanoyl-[acyl-carrier-protein] and UDP-N-acetyl-alpha-D-glucosamine: step 1/6.</text>
</comment>
<keyword evidence="5 8" id="KW-0677">Repeat</keyword>
<dbReference type="PANTHER" id="PTHR43480:SF1">
    <property type="entry name" value="ACYL-[ACYL-CARRIER-PROTEIN]--UDP-N-ACETYLGLUCOSAMINE O-ACYLTRANSFERASE, MITOCHONDRIAL-RELATED"/>
    <property type="match status" value="1"/>
</dbReference>
<dbReference type="CDD" id="cd03351">
    <property type="entry name" value="LbH_UDP-GlcNAc_AT"/>
    <property type="match status" value="1"/>
</dbReference>
<sequence>MASRPETQIHPSSIVEPGAQLGQGVQIGPFCHIGEEVVLGDGVELKSHVVVTGDTRICDDTVIFPFSCIGEIPQDLKFKGESTKLIIGARNRIREHVTMNTGTEGGGGVTRVGDDGLFMAGCHVAHDVQVGDRVIVVNNAALAGHCIIGDDVIIGGLSGIHQWVRIGQGAIIGAVSMVTNDVIPYGLVQAPRGELDGLNLVGLKRRGLARADISELRAAFQRLSNEAGGSFMERAKDLGETAQSEHVKQIVEFVTGETDRSFLTPKPGNRK</sequence>
<dbReference type="GO" id="GO:0009245">
    <property type="term" value="P:lipid A biosynthetic process"/>
    <property type="evidence" value="ECO:0007669"/>
    <property type="project" value="UniProtKB-UniRule"/>
</dbReference>